<evidence type="ECO:0000313" key="2">
    <source>
        <dbReference type="Proteomes" id="UP000247409"/>
    </source>
</evidence>
<dbReference type="InterPro" id="IPR027267">
    <property type="entry name" value="AH/BAR_dom_sf"/>
</dbReference>
<dbReference type="AlphaFoldDB" id="A0A2V3ILN5"/>
<gene>
    <name evidence="1" type="ORF">BWQ96_07250</name>
</gene>
<dbReference type="Gene3D" id="1.20.1270.60">
    <property type="entry name" value="Arfaptin homology (AH) domain/BAR domain"/>
    <property type="match status" value="1"/>
</dbReference>
<name>A0A2V3ILN5_9FLOR</name>
<accession>A0A2V3ILN5</accession>
<sequence>MRKRSEAAQLTFRFESALATSVVCASQNASLCGHGQCQWAEADVRRAERPLNIVKIALQVARVVDEVFRDYEESAKGAQRIMNARIEGQDAYEHAVVVCTKLRDQLESRTGSMWDGRTEASNESLEGLNIDVHRASNRLKQMRERYNKVALSTTDELRRLRNDMHEDFFKALHGMAVEYARQHAVHAEAWKSLLQCVNEFRRSSKTNATTSCPQGGSVANLSFEVSGKGTTSTLQIAETKWKHSRFCRAETQSLSQTLSVPHSRELPSTA</sequence>
<proteinExistence type="predicted"/>
<reference evidence="1 2" key="1">
    <citation type="journal article" date="2018" name="Mol. Biol. Evol.">
        <title>Analysis of the draft genome of the red seaweed Gracilariopsis chorda provides insights into genome size evolution in Rhodophyta.</title>
        <authorList>
            <person name="Lee J."/>
            <person name="Yang E.C."/>
            <person name="Graf L."/>
            <person name="Yang J.H."/>
            <person name="Qiu H."/>
            <person name="Zel Zion U."/>
            <person name="Chan C.X."/>
            <person name="Stephens T.G."/>
            <person name="Weber A.P.M."/>
            <person name="Boo G.H."/>
            <person name="Boo S.M."/>
            <person name="Kim K.M."/>
            <person name="Shin Y."/>
            <person name="Jung M."/>
            <person name="Lee S.J."/>
            <person name="Yim H.S."/>
            <person name="Lee J.H."/>
            <person name="Bhattacharya D."/>
            <person name="Yoon H.S."/>
        </authorList>
    </citation>
    <scope>NUCLEOTIDE SEQUENCE [LARGE SCALE GENOMIC DNA]</scope>
    <source>
        <strain evidence="1 2">SKKU-2015</strain>
        <tissue evidence="1">Whole body</tissue>
    </source>
</reference>
<dbReference type="EMBL" id="NBIV01000141">
    <property type="protein sequence ID" value="PXF43002.1"/>
    <property type="molecule type" value="Genomic_DNA"/>
</dbReference>
<keyword evidence="2" id="KW-1185">Reference proteome</keyword>
<organism evidence="1 2">
    <name type="scientific">Gracilariopsis chorda</name>
    <dbReference type="NCBI Taxonomy" id="448386"/>
    <lineage>
        <taxon>Eukaryota</taxon>
        <taxon>Rhodophyta</taxon>
        <taxon>Florideophyceae</taxon>
        <taxon>Rhodymeniophycidae</taxon>
        <taxon>Gracilariales</taxon>
        <taxon>Gracilariaceae</taxon>
        <taxon>Gracilariopsis</taxon>
    </lineage>
</organism>
<evidence type="ECO:0000313" key="1">
    <source>
        <dbReference type="EMBL" id="PXF43002.1"/>
    </source>
</evidence>
<protein>
    <recommendedName>
        <fullName evidence="3">BAR domain-containing protein</fullName>
    </recommendedName>
</protein>
<comment type="caution">
    <text evidence="1">The sequence shown here is derived from an EMBL/GenBank/DDBJ whole genome shotgun (WGS) entry which is preliminary data.</text>
</comment>
<evidence type="ECO:0008006" key="3">
    <source>
        <dbReference type="Google" id="ProtNLM"/>
    </source>
</evidence>
<dbReference type="Proteomes" id="UP000247409">
    <property type="component" value="Unassembled WGS sequence"/>
</dbReference>